<dbReference type="Proteomes" id="UP000183832">
    <property type="component" value="Unassembled WGS sequence"/>
</dbReference>
<reference evidence="1 2" key="1">
    <citation type="submission" date="2015-04" db="EMBL/GenBank/DDBJ databases">
        <authorList>
            <person name="Syromyatnikov M.Y."/>
            <person name="Popov V.N."/>
        </authorList>
    </citation>
    <scope>NUCLEOTIDE SEQUENCE [LARGE SCALE GENOMIC DNA]</scope>
</reference>
<evidence type="ECO:0000313" key="2">
    <source>
        <dbReference type="Proteomes" id="UP000183832"/>
    </source>
</evidence>
<keyword evidence="2" id="KW-1185">Reference proteome</keyword>
<accession>A0A1J1IBY4</accession>
<proteinExistence type="predicted"/>
<protein>
    <submittedName>
        <fullName evidence="1">CLUMA_CG010654, isoform A</fullName>
    </submittedName>
</protein>
<dbReference type="AlphaFoldDB" id="A0A1J1IBY4"/>
<evidence type="ECO:0000313" key="1">
    <source>
        <dbReference type="EMBL" id="CRK97258.1"/>
    </source>
</evidence>
<name>A0A1J1IBY4_9DIPT</name>
<sequence>MISDLLILRCVGASKVKLFFILFTEPLLSAESFIFVRLLGLNFRNAFVSLFLERISDFLEYLSFEHILTIQSFGQWAW</sequence>
<organism evidence="1 2">
    <name type="scientific">Clunio marinus</name>
    <dbReference type="NCBI Taxonomy" id="568069"/>
    <lineage>
        <taxon>Eukaryota</taxon>
        <taxon>Metazoa</taxon>
        <taxon>Ecdysozoa</taxon>
        <taxon>Arthropoda</taxon>
        <taxon>Hexapoda</taxon>
        <taxon>Insecta</taxon>
        <taxon>Pterygota</taxon>
        <taxon>Neoptera</taxon>
        <taxon>Endopterygota</taxon>
        <taxon>Diptera</taxon>
        <taxon>Nematocera</taxon>
        <taxon>Chironomoidea</taxon>
        <taxon>Chironomidae</taxon>
        <taxon>Clunio</taxon>
    </lineage>
</organism>
<dbReference type="EMBL" id="CVRI01000047">
    <property type="protein sequence ID" value="CRK97258.1"/>
    <property type="molecule type" value="Genomic_DNA"/>
</dbReference>
<gene>
    <name evidence="1" type="ORF">CLUMA_CG010654</name>
</gene>